<reference evidence="2 3" key="1">
    <citation type="submission" date="2016-09" db="EMBL/GenBank/DDBJ databases">
        <title>Metabolic pathway, cell adaptation mechanisms and a novel monoxygenase revealed through proteogenomic-transcription analysis of a Sphingomonas haloaromaticamans strain degrading the fungicide ortho-phenylphenol.</title>
        <authorList>
            <person name="Perruchon C."/>
            <person name="Papadopoulou E.S."/>
            <person name="Rousidou C."/>
            <person name="Vasileiadis S."/>
            <person name="Tanou G."/>
            <person name="Amoutzias G."/>
            <person name="Molassiotis A."/>
            <person name="Karpouzas D.G."/>
        </authorList>
    </citation>
    <scope>NUCLEOTIDE SEQUENCE [LARGE SCALE GENOMIC DNA]</scope>
    <source>
        <strain evidence="2 3">P3</strain>
    </source>
</reference>
<dbReference type="OrthoDB" id="9788332at2"/>
<accession>A0A1S1HIP2</accession>
<name>A0A1S1HIP2_9SPHN</name>
<keyword evidence="3" id="KW-1185">Reference proteome</keyword>
<feature type="signal peptide" evidence="1">
    <location>
        <begin position="1"/>
        <end position="16"/>
    </location>
</feature>
<evidence type="ECO:0000256" key="1">
    <source>
        <dbReference type="SAM" id="SignalP"/>
    </source>
</evidence>
<gene>
    <name evidence="2" type="ORF">BHE75_04166</name>
</gene>
<keyword evidence="1" id="KW-0732">Signal</keyword>
<evidence type="ECO:0000313" key="2">
    <source>
        <dbReference type="EMBL" id="OHT22144.1"/>
    </source>
</evidence>
<feature type="chain" id="PRO_5010382980" description="DUF2141 domain-containing protein" evidence="1">
    <location>
        <begin position="17"/>
        <end position="141"/>
    </location>
</feature>
<evidence type="ECO:0000313" key="3">
    <source>
        <dbReference type="Proteomes" id="UP000179467"/>
    </source>
</evidence>
<proteinExistence type="predicted"/>
<dbReference type="Proteomes" id="UP000179467">
    <property type="component" value="Unassembled WGS sequence"/>
</dbReference>
<dbReference type="AlphaFoldDB" id="A0A1S1HIP2"/>
<comment type="caution">
    <text evidence="2">The sequence shown here is derived from an EMBL/GenBank/DDBJ whole genome shotgun (WGS) entry which is preliminary data.</text>
</comment>
<evidence type="ECO:0008006" key="4">
    <source>
        <dbReference type="Google" id="ProtNLM"/>
    </source>
</evidence>
<dbReference type="InterPro" id="IPR018673">
    <property type="entry name" value="DUF2141"/>
</dbReference>
<organism evidence="2 3">
    <name type="scientific">Edaphosphingomonas haloaromaticamans</name>
    <dbReference type="NCBI Taxonomy" id="653954"/>
    <lineage>
        <taxon>Bacteria</taxon>
        <taxon>Pseudomonadati</taxon>
        <taxon>Pseudomonadota</taxon>
        <taxon>Alphaproteobacteria</taxon>
        <taxon>Sphingomonadales</taxon>
        <taxon>Rhizorhabdaceae</taxon>
        <taxon>Edaphosphingomonas</taxon>
    </lineage>
</organism>
<protein>
    <recommendedName>
        <fullName evidence="4">DUF2141 domain-containing protein</fullName>
    </recommendedName>
</protein>
<sequence length="141" mass="14827">MIGARLLLAALLAAPAADPSGSIEIAVTGVRTAEGRVHVDICPETHFLKEDCPWSGEAPARIGATVVVVRGVPPGRYAAQGFHDRNGNGKVDRNLIGIPTEGIGFSNDAKIRLGPPKFADAAFDHGPGDQRIAFRLRHMAG</sequence>
<dbReference type="Pfam" id="PF09912">
    <property type="entry name" value="DUF2141"/>
    <property type="match status" value="1"/>
</dbReference>
<dbReference type="EMBL" id="MIPT01000001">
    <property type="protein sequence ID" value="OHT22144.1"/>
    <property type="molecule type" value="Genomic_DNA"/>
</dbReference>
<dbReference type="RefSeq" id="WP_070935116.1">
    <property type="nucleotide sequence ID" value="NZ_MIPT01000001.1"/>
</dbReference>